<evidence type="ECO:0000313" key="1">
    <source>
        <dbReference type="EMBL" id="KAI7947620.1"/>
    </source>
</evidence>
<organism evidence="1 2">
    <name type="scientific">Puccinia striiformis f. sp. tritici</name>
    <dbReference type="NCBI Taxonomy" id="168172"/>
    <lineage>
        <taxon>Eukaryota</taxon>
        <taxon>Fungi</taxon>
        <taxon>Dikarya</taxon>
        <taxon>Basidiomycota</taxon>
        <taxon>Pucciniomycotina</taxon>
        <taxon>Pucciniomycetes</taxon>
        <taxon>Pucciniales</taxon>
        <taxon>Pucciniaceae</taxon>
        <taxon>Puccinia</taxon>
    </lineage>
</organism>
<evidence type="ECO:0000313" key="2">
    <source>
        <dbReference type="Proteomes" id="UP001060170"/>
    </source>
</evidence>
<proteinExistence type="predicted"/>
<accession>A0ACC0E8Y9</accession>
<reference evidence="1 2" key="3">
    <citation type="journal article" date="2022" name="Microbiol. Spectr.">
        <title>Folding features and dynamics of 3D genome architecture in plant fungal pathogens.</title>
        <authorList>
            <person name="Xia C."/>
        </authorList>
    </citation>
    <scope>NUCLEOTIDE SEQUENCE [LARGE SCALE GENOMIC DNA]</scope>
    <source>
        <strain evidence="1 2">93-210</strain>
    </source>
</reference>
<reference evidence="2" key="2">
    <citation type="journal article" date="2018" name="Mol. Plant Microbe Interact.">
        <title>Genome sequence resources for the wheat stripe rust pathogen (Puccinia striiformis f. sp. tritici) and the barley stripe rust pathogen (Puccinia striiformis f. sp. hordei).</title>
        <authorList>
            <person name="Xia C."/>
            <person name="Wang M."/>
            <person name="Yin C."/>
            <person name="Cornejo O.E."/>
            <person name="Hulbert S.H."/>
            <person name="Chen X."/>
        </authorList>
    </citation>
    <scope>NUCLEOTIDE SEQUENCE [LARGE SCALE GENOMIC DNA]</scope>
    <source>
        <strain evidence="2">93-210</strain>
    </source>
</reference>
<reference evidence="2" key="1">
    <citation type="journal article" date="2018" name="BMC Genomics">
        <title>Genomic insights into host adaptation between the wheat stripe rust pathogen (Puccinia striiformis f. sp. tritici) and the barley stripe rust pathogen (Puccinia striiformis f. sp. hordei).</title>
        <authorList>
            <person name="Xia C."/>
            <person name="Wang M."/>
            <person name="Yin C."/>
            <person name="Cornejo O.E."/>
            <person name="Hulbert S.H."/>
            <person name="Chen X."/>
        </authorList>
    </citation>
    <scope>NUCLEOTIDE SEQUENCE [LARGE SCALE GENOMIC DNA]</scope>
    <source>
        <strain evidence="2">93-210</strain>
    </source>
</reference>
<gene>
    <name evidence="1" type="ORF">MJO28_009528</name>
</gene>
<protein>
    <submittedName>
        <fullName evidence="1">Uncharacterized protein</fullName>
    </submittedName>
</protein>
<name>A0ACC0E8Y9_9BASI</name>
<dbReference type="EMBL" id="CM045873">
    <property type="protein sequence ID" value="KAI7947620.1"/>
    <property type="molecule type" value="Genomic_DNA"/>
</dbReference>
<sequence>MILSSGVILTKKEQALMLVIQSVFPSARNLLCQWHIRNNLSTHCKPILGGVDYETYLKAWNFLLASKSEKEYEANCVKMAATCTPEVMKYMHKNWLPPKEMFVNYLISDLSYFGNKNTSRIKSLHASVKRFLNSTNLSIHKTTSNINHTNS</sequence>
<keyword evidence="2" id="KW-1185">Reference proteome</keyword>
<dbReference type="Proteomes" id="UP001060170">
    <property type="component" value="Chromosome 9"/>
</dbReference>
<comment type="caution">
    <text evidence="1">The sequence shown here is derived from an EMBL/GenBank/DDBJ whole genome shotgun (WGS) entry which is preliminary data.</text>
</comment>